<dbReference type="PANTHER" id="PTHR43649">
    <property type="entry name" value="ARABINOSE-BINDING PROTEIN-RELATED"/>
    <property type="match status" value="1"/>
</dbReference>
<proteinExistence type="predicted"/>
<dbReference type="EMBL" id="QVLV01000006">
    <property type="protein sequence ID" value="RGE61060.1"/>
    <property type="molecule type" value="Genomic_DNA"/>
</dbReference>
<gene>
    <name evidence="8" type="ORF">DXC51_11005</name>
</gene>
<evidence type="ECO:0000256" key="6">
    <source>
        <dbReference type="SAM" id="MobiDB-lite"/>
    </source>
</evidence>
<keyword evidence="2 7" id="KW-0732">Signal</keyword>
<evidence type="ECO:0000256" key="2">
    <source>
        <dbReference type="ARBA" id="ARBA00022729"/>
    </source>
</evidence>
<protein>
    <submittedName>
        <fullName evidence="8">Extracellular solute-binding protein</fullName>
    </submittedName>
</protein>
<keyword evidence="3" id="KW-0472">Membrane</keyword>
<reference evidence="8" key="1">
    <citation type="submission" date="2018-08" db="EMBL/GenBank/DDBJ databases">
        <title>A genome reference for cultivated species of the human gut microbiota.</title>
        <authorList>
            <person name="Zou Y."/>
            <person name="Xue W."/>
            <person name="Luo G."/>
        </authorList>
    </citation>
    <scope>NUCLEOTIDE SEQUENCE [LARGE SCALE GENOMIC DNA]</scope>
    <source>
        <strain evidence="8">TF05-5AC</strain>
    </source>
</reference>
<dbReference type="PROSITE" id="PS51257">
    <property type="entry name" value="PROKAR_LIPOPROTEIN"/>
    <property type="match status" value="1"/>
</dbReference>
<name>A0A3E3I622_9FIRM</name>
<evidence type="ECO:0000256" key="7">
    <source>
        <dbReference type="SAM" id="SignalP"/>
    </source>
</evidence>
<dbReference type="Proteomes" id="UP000260812">
    <property type="component" value="Unassembled WGS sequence"/>
</dbReference>
<dbReference type="Gene3D" id="3.40.190.10">
    <property type="entry name" value="Periplasmic binding protein-like II"/>
    <property type="match status" value="2"/>
</dbReference>
<evidence type="ECO:0000313" key="9">
    <source>
        <dbReference type="Proteomes" id="UP000260812"/>
    </source>
</evidence>
<dbReference type="AlphaFoldDB" id="A0A3E3I622"/>
<dbReference type="Pfam" id="PF13416">
    <property type="entry name" value="SBP_bac_8"/>
    <property type="match status" value="1"/>
</dbReference>
<keyword evidence="1" id="KW-1003">Cell membrane</keyword>
<dbReference type="InterPro" id="IPR050490">
    <property type="entry name" value="Bact_solute-bd_prot1"/>
</dbReference>
<dbReference type="GeneID" id="97987388"/>
<evidence type="ECO:0000313" key="8">
    <source>
        <dbReference type="EMBL" id="RGE61060.1"/>
    </source>
</evidence>
<organism evidence="8 9">
    <name type="scientific">Eisenbergiella massiliensis</name>
    <dbReference type="NCBI Taxonomy" id="1720294"/>
    <lineage>
        <taxon>Bacteria</taxon>
        <taxon>Bacillati</taxon>
        <taxon>Bacillota</taxon>
        <taxon>Clostridia</taxon>
        <taxon>Lachnospirales</taxon>
        <taxon>Lachnospiraceae</taxon>
        <taxon>Eisenbergiella</taxon>
    </lineage>
</organism>
<evidence type="ECO:0000256" key="3">
    <source>
        <dbReference type="ARBA" id="ARBA00023136"/>
    </source>
</evidence>
<comment type="caution">
    <text evidence="8">The sequence shown here is derived from an EMBL/GenBank/DDBJ whole genome shotgun (WGS) entry which is preliminary data.</text>
</comment>
<dbReference type="RefSeq" id="WP_117544550.1">
    <property type="nucleotide sequence ID" value="NZ_JBKUNB010000010.1"/>
</dbReference>
<evidence type="ECO:0000256" key="1">
    <source>
        <dbReference type="ARBA" id="ARBA00022475"/>
    </source>
</evidence>
<sequence length="555" mass="61926">MKRKSIRRLLCIMLTGAMLLAGCGSSETGNNKESVPASAETPAAGESTAADAENGGTSEVSGKGPIVDEKVTYTLACQLSPNWGNPADGEFWQKLEEETNVHIEWVTYLETEADEKFKLLMASGDYPDGFIGALGGSDNDIVTYGSEGIYIPLNDLIDKYCPNFKRRVSEEYPDLMKMITCADGNIYGMPSVLYNPDIYNNTFINKKWLDAVGADIPTTTEEFEAVLKKFKEEDPNGNGEADEIPMTFMFSDWGASDHGPYFGAFGYPLSPDYIMIDNKEVKYLGAQDSFKKGAEWLGKLYGEGLVDRDIFTQDSSGMTAKISQGTVGVFSAWDITDAGEHTDEYVALMPLKGPDGEQNALVEGITGFYKGRFMITDKAKNPEILMQWIDRFYENMETGLNATYGIGPDKEKAWYYDDNNNIIFKKDTELPEDQIRGQQQLPFAPAILGAGVEDFLGNPAKNEINAQMKQYAGKFEDGTWERWPSCYMTVEEKEDIATTETDLQVYSKNQLAKWIAGESDVNADWDNYLKELENVGLSHYLEVKQQIFDRYDSAE</sequence>
<dbReference type="InterPro" id="IPR006059">
    <property type="entry name" value="SBP"/>
</dbReference>
<feature type="chain" id="PRO_5038437275" evidence="7">
    <location>
        <begin position="22"/>
        <end position="555"/>
    </location>
</feature>
<accession>A0A3E3I622</accession>
<evidence type="ECO:0000256" key="5">
    <source>
        <dbReference type="ARBA" id="ARBA00023288"/>
    </source>
</evidence>
<keyword evidence="5" id="KW-0449">Lipoprotein</keyword>
<keyword evidence="4" id="KW-0564">Palmitate</keyword>
<feature type="signal peptide" evidence="7">
    <location>
        <begin position="1"/>
        <end position="21"/>
    </location>
</feature>
<evidence type="ECO:0000256" key="4">
    <source>
        <dbReference type="ARBA" id="ARBA00023139"/>
    </source>
</evidence>
<keyword evidence="9" id="KW-1185">Reference proteome</keyword>
<dbReference type="PANTHER" id="PTHR43649:SF33">
    <property type="entry name" value="POLYGALACTURONAN_RHAMNOGALACTURONAN-BINDING PROTEIN YTCQ"/>
    <property type="match status" value="1"/>
</dbReference>
<dbReference type="SUPFAM" id="SSF53850">
    <property type="entry name" value="Periplasmic binding protein-like II"/>
    <property type="match status" value="1"/>
</dbReference>
<feature type="region of interest" description="Disordered" evidence="6">
    <location>
        <begin position="26"/>
        <end position="63"/>
    </location>
</feature>